<dbReference type="PANTHER" id="PTHR37836:SF2">
    <property type="entry name" value="DUF4038 DOMAIN-CONTAINING PROTEIN"/>
    <property type="match status" value="1"/>
</dbReference>
<proteinExistence type="predicted"/>
<reference evidence="5" key="2">
    <citation type="journal article" date="2017" name="Genome Announc.">
        <title>Draft genome sequence of Paludibacter jiangxiensis NM7(T), a propionate-producing fermentative bacterium.</title>
        <authorList>
            <person name="Qiu Y.-L."/>
            <person name="Tourlousse D.M."/>
            <person name="Matsuura N."/>
            <person name="Ohashi A."/>
            <person name="Sekiguchi Y."/>
        </authorList>
    </citation>
    <scope>NUCLEOTIDE SEQUENCE [LARGE SCALE GENOMIC DNA]</scope>
    <source>
        <strain evidence="5">NM7</strain>
    </source>
</reference>
<dbReference type="PANTHER" id="PTHR37836">
    <property type="entry name" value="LMO1036 PROTEIN"/>
    <property type="match status" value="1"/>
</dbReference>
<feature type="domain" description="DUF5605" evidence="3">
    <location>
        <begin position="464"/>
        <end position="524"/>
    </location>
</feature>
<keyword evidence="5" id="KW-1185">Reference proteome</keyword>
<dbReference type="Pfam" id="PF13204">
    <property type="entry name" value="Apiosidase"/>
    <property type="match status" value="1"/>
</dbReference>
<organism evidence="4 5">
    <name type="scientific">Paludibacter jiangxiensis</name>
    <dbReference type="NCBI Taxonomy" id="681398"/>
    <lineage>
        <taxon>Bacteria</taxon>
        <taxon>Pseudomonadati</taxon>
        <taxon>Bacteroidota</taxon>
        <taxon>Bacteroidia</taxon>
        <taxon>Bacteroidales</taxon>
        <taxon>Paludibacteraceae</taxon>
        <taxon>Paludibacter</taxon>
    </lineage>
</organism>
<name>A0A170YQE5_9BACT</name>
<dbReference type="RefSeq" id="WP_068701808.1">
    <property type="nucleotide sequence ID" value="NZ_BDCR01000001.1"/>
</dbReference>
<dbReference type="Pfam" id="PF18310">
    <property type="entry name" value="DUF5605"/>
    <property type="match status" value="1"/>
</dbReference>
<dbReference type="InterPro" id="IPR032260">
    <property type="entry name" value="DUF5060"/>
</dbReference>
<dbReference type="EMBL" id="BDCR01000001">
    <property type="protein sequence ID" value="GAT61979.1"/>
    <property type="molecule type" value="Genomic_DNA"/>
</dbReference>
<feature type="domain" description="DUF5060" evidence="2">
    <location>
        <begin position="26"/>
        <end position="92"/>
    </location>
</feature>
<dbReference type="InterPro" id="IPR017853">
    <property type="entry name" value="GH"/>
</dbReference>
<sequence length="528" mass="61123">MGKKFLVLALLLNCWIYQQGIAQSVVEQWGRFEVSFKHQPAKNPFVDDNLSAVFSNGNSKVKVHGFYDGNNTYIVRFMPTKTGTWTYLTSSNIPELNGKKGKFVCKPATDNNHGPVMVRNQYHFAYADSTPYYPFGTTVYSYIHQDNEHVAVALNTLAKSPFNKLRFLIFPQWQDYTKVQTPFFQFEKSKEPLPKKDTILWDYSRFDPAFFRNMEKHIDELAEKGVEADVILFHPYDEGKWGFDKMSHKTDLFYLKYIVARLSSFRNVWWSLCNEFDHFKYKSDADWDDLIATVAKEDPYHHLCSIHNDKRMFNNTNPALTHACVQGGTYVDDFGRAVIQRDAYKKPVVYDEICYEGDIVYRWGNLSAERMVYRYWQGAIAGCYAGHGETFVGKDSVLHLVWGRELRGRSPERIRFLKSIMEETGTLEQIDHFWGMNNMAKSEHGDILIYLGTEAKTEWPFVLSRDLKLPEGTKYTAEIIDTWNMTRTPVPGIFCTTKADAKGIYDNKSRTIGLPGKPYMAILLKPTR</sequence>
<accession>A0A170YQE5</accession>
<dbReference type="SUPFAM" id="SSF51445">
    <property type="entry name" value="(Trans)glycosidases"/>
    <property type="match status" value="1"/>
</dbReference>
<dbReference type="InterPro" id="IPR041239">
    <property type="entry name" value="DUF5605"/>
</dbReference>
<dbReference type="Pfam" id="PF16586">
    <property type="entry name" value="DUF5060"/>
    <property type="match status" value="1"/>
</dbReference>
<protein>
    <recommendedName>
        <fullName evidence="6">Collagen-binding domain of a collagenase</fullName>
    </recommendedName>
</protein>
<dbReference type="InterPro" id="IPR013783">
    <property type="entry name" value="Ig-like_fold"/>
</dbReference>
<dbReference type="STRING" id="681398.PJIAN_1569"/>
<reference evidence="5" key="1">
    <citation type="submission" date="2016-04" db="EMBL/GenBank/DDBJ databases">
        <title>Draft genome sequence of Paludibacter jiangxiensis strain NM7.</title>
        <authorList>
            <person name="Qiu Y."/>
            <person name="Matsuura N."/>
            <person name="Ohashi A."/>
            <person name="Tourlousse M.D."/>
            <person name="Sekiguchi Y."/>
        </authorList>
    </citation>
    <scope>NUCLEOTIDE SEQUENCE [LARGE SCALE GENOMIC DNA]</scope>
    <source>
        <strain evidence="5">NM7</strain>
    </source>
</reference>
<dbReference type="Gene3D" id="2.60.40.3950">
    <property type="match status" value="1"/>
</dbReference>
<evidence type="ECO:0000259" key="3">
    <source>
        <dbReference type="Pfam" id="PF18310"/>
    </source>
</evidence>
<dbReference type="InterPro" id="IPR025277">
    <property type="entry name" value="Apiosidase-like_cat_dom"/>
</dbReference>
<evidence type="ECO:0008006" key="6">
    <source>
        <dbReference type="Google" id="ProtNLM"/>
    </source>
</evidence>
<evidence type="ECO:0000259" key="1">
    <source>
        <dbReference type="Pfam" id="PF13204"/>
    </source>
</evidence>
<evidence type="ECO:0000259" key="2">
    <source>
        <dbReference type="Pfam" id="PF16586"/>
    </source>
</evidence>
<dbReference type="Gene3D" id="2.60.40.10">
    <property type="entry name" value="Immunoglobulins"/>
    <property type="match status" value="1"/>
</dbReference>
<feature type="domain" description="Apiosidase-like catalytic" evidence="1">
    <location>
        <begin position="120"/>
        <end position="423"/>
    </location>
</feature>
<dbReference type="AlphaFoldDB" id="A0A170YQE5"/>
<dbReference type="Gene3D" id="3.20.20.80">
    <property type="entry name" value="Glycosidases"/>
    <property type="match status" value="1"/>
</dbReference>
<evidence type="ECO:0000313" key="5">
    <source>
        <dbReference type="Proteomes" id="UP000076586"/>
    </source>
</evidence>
<dbReference type="Proteomes" id="UP000076586">
    <property type="component" value="Unassembled WGS sequence"/>
</dbReference>
<gene>
    <name evidence="4" type="ORF">PJIAN_1569</name>
</gene>
<comment type="caution">
    <text evidence="4">The sequence shown here is derived from an EMBL/GenBank/DDBJ whole genome shotgun (WGS) entry which is preliminary data.</text>
</comment>
<dbReference type="OrthoDB" id="59486at2"/>
<evidence type="ECO:0000313" key="4">
    <source>
        <dbReference type="EMBL" id="GAT61979.1"/>
    </source>
</evidence>